<feature type="transmembrane region" description="Helical" evidence="9">
    <location>
        <begin position="18"/>
        <end position="38"/>
    </location>
</feature>
<dbReference type="InterPro" id="IPR036890">
    <property type="entry name" value="HATPase_C_sf"/>
</dbReference>
<dbReference type="InterPro" id="IPR011712">
    <property type="entry name" value="Sig_transdc_His_kin_sub3_dim/P"/>
</dbReference>
<evidence type="ECO:0000256" key="7">
    <source>
        <dbReference type="ARBA" id="ARBA00022840"/>
    </source>
</evidence>
<keyword evidence="14" id="KW-1185">Reference proteome</keyword>
<feature type="transmembrane region" description="Helical" evidence="9">
    <location>
        <begin position="146"/>
        <end position="163"/>
    </location>
</feature>
<dbReference type="InterPro" id="IPR050482">
    <property type="entry name" value="Sensor_HK_TwoCompSys"/>
</dbReference>
<name>A0A919IW48_9ACTN</name>
<protein>
    <recommendedName>
        <fullName evidence="2">histidine kinase</fullName>
        <ecNumber evidence="2">2.7.13.3</ecNumber>
    </recommendedName>
</protein>
<keyword evidence="4" id="KW-0808">Transferase</keyword>
<proteinExistence type="predicted"/>
<comment type="catalytic activity">
    <reaction evidence="1">
        <text>ATP + protein L-histidine = ADP + protein N-phospho-L-histidine.</text>
        <dbReference type="EC" id="2.7.13.3"/>
    </reaction>
</comment>
<organism evidence="13 14">
    <name type="scientific">Paractinoplanes ferrugineus</name>
    <dbReference type="NCBI Taxonomy" id="113564"/>
    <lineage>
        <taxon>Bacteria</taxon>
        <taxon>Bacillati</taxon>
        <taxon>Actinomycetota</taxon>
        <taxon>Actinomycetes</taxon>
        <taxon>Micromonosporales</taxon>
        <taxon>Micromonosporaceae</taxon>
        <taxon>Paractinoplanes</taxon>
    </lineage>
</organism>
<keyword evidence="8" id="KW-0902">Two-component regulatory system</keyword>
<keyword evidence="9" id="KW-0472">Membrane</keyword>
<evidence type="ECO:0000259" key="11">
    <source>
        <dbReference type="Pfam" id="PF07730"/>
    </source>
</evidence>
<evidence type="ECO:0000256" key="4">
    <source>
        <dbReference type="ARBA" id="ARBA00022679"/>
    </source>
</evidence>
<dbReference type="PANTHER" id="PTHR24421">
    <property type="entry name" value="NITRATE/NITRITE SENSOR PROTEIN NARX-RELATED"/>
    <property type="match status" value="1"/>
</dbReference>
<keyword evidence="5" id="KW-0547">Nucleotide-binding</keyword>
<dbReference type="Gene3D" id="1.20.5.1930">
    <property type="match status" value="1"/>
</dbReference>
<reference evidence="13" key="1">
    <citation type="submission" date="2021-01" db="EMBL/GenBank/DDBJ databases">
        <title>Whole genome shotgun sequence of Actinoplanes ferrugineus NBRC 15555.</title>
        <authorList>
            <person name="Komaki H."/>
            <person name="Tamura T."/>
        </authorList>
    </citation>
    <scope>NUCLEOTIDE SEQUENCE</scope>
    <source>
        <strain evidence="13">NBRC 15555</strain>
    </source>
</reference>
<accession>A0A919IW48</accession>
<evidence type="ECO:0000256" key="3">
    <source>
        <dbReference type="ARBA" id="ARBA00022553"/>
    </source>
</evidence>
<dbReference type="RefSeq" id="WP_203815889.1">
    <property type="nucleotide sequence ID" value="NZ_BAAABP010000021.1"/>
</dbReference>
<dbReference type="Gene3D" id="3.30.565.10">
    <property type="entry name" value="Histidine kinase-like ATPase, C-terminal domain"/>
    <property type="match status" value="1"/>
</dbReference>
<feature type="domain" description="Histidine kinase/HSP90-like ATPase" evidence="10">
    <location>
        <begin position="291"/>
        <end position="378"/>
    </location>
</feature>
<dbReference type="InterPro" id="IPR003594">
    <property type="entry name" value="HATPase_dom"/>
</dbReference>
<gene>
    <name evidence="13" type="ORF">Afe05nite_11240</name>
</gene>
<evidence type="ECO:0000256" key="8">
    <source>
        <dbReference type="ARBA" id="ARBA00023012"/>
    </source>
</evidence>
<dbReference type="SUPFAM" id="SSF55874">
    <property type="entry name" value="ATPase domain of HSP90 chaperone/DNA topoisomerase II/histidine kinase"/>
    <property type="match status" value="1"/>
</dbReference>
<feature type="transmembrane region" description="Helical" evidence="9">
    <location>
        <begin position="75"/>
        <end position="93"/>
    </location>
</feature>
<dbReference type="CDD" id="cd16917">
    <property type="entry name" value="HATPase_UhpB-NarQ-NarX-like"/>
    <property type="match status" value="1"/>
</dbReference>
<dbReference type="PANTHER" id="PTHR24421:SF10">
    <property type="entry name" value="NITRATE_NITRITE SENSOR PROTEIN NARQ"/>
    <property type="match status" value="1"/>
</dbReference>
<feature type="domain" description="Signal transduction histidine kinase subgroup 3 dimerisation and phosphoacceptor" evidence="11">
    <location>
        <begin position="185"/>
        <end position="250"/>
    </location>
</feature>
<evidence type="ECO:0000256" key="2">
    <source>
        <dbReference type="ARBA" id="ARBA00012438"/>
    </source>
</evidence>
<evidence type="ECO:0000313" key="13">
    <source>
        <dbReference type="EMBL" id="GIE09284.1"/>
    </source>
</evidence>
<feature type="domain" description="DUF7134" evidence="12">
    <location>
        <begin position="14"/>
        <end position="167"/>
    </location>
</feature>
<dbReference type="Pfam" id="PF23539">
    <property type="entry name" value="DUF7134"/>
    <property type="match status" value="1"/>
</dbReference>
<dbReference type="GO" id="GO:0005524">
    <property type="term" value="F:ATP binding"/>
    <property type="evidence" value="ECO:0007669"/>
    <property type="project" value="UniProtKB-KW"/>
</dbReference>
<dbReference type="AlphaFoldDB" id="A0A919IW48"/>
<feature type="transmembrane region" description="Helical" evidence="9">
    <location>
        <begin position="123"/>
        <end position="140"/>
    </location>
</feature>
<keyword evidence="7" id="KW-0067">ATP-binding</keyword>
<evidence type="ECO:0000313" key="14">
    <source>
        <dbReference type="Proteomes" id="UP000598174"/>
    </source>
</evidence>
<dbReference type="GO" id="GO:0000155">
    <property type="term" value="F:phosphorelay sensor kinase activity"/>
    <property type="evidence" value="ECO:0007669"/>
    <property type="project" value="InterPro"/>
</dbReference>
<keyword evidence="6 13" id="KW-0418">Kinase</keyword>
<dbReference type="GO" id="GO:0046983">
    <property type="term" value="F:protein dimerization activity"/>
    <property type="evidence" value="ECO:0007669"/>
    <property type="project" value="InterPro"/>
</dbReference>
<dbReference type="Pfam" id="PF02518">
    <property type="entry name" value="HATPase_c"/>
    <property type="match status" value="1"/>
</dbReference>
<evidence type="ECO:0000259" key="10">
    <source>
        <dbReference type="Pfam" id="PF02518"/>
    </source>
</evidence>
<evidence type="ECO:0000256" key="6">
    <source>
        <dbReference type="ARBA" id="ARBA00022777"/>
    </source>
</evidence>
<feature type="transmembrane region" description="Helical" evidence="9">
    <location>
        <begin position="99"/>
        <end position="116"/>
    </location>
</feature>
<feature type="transmembrane region" description="Helical" evidence="9">
    <location>
        <begin position="50"/>
        <end position="68"/>
    </location>
</feature>
<keyword evidence="3" id="KW-0597">Phosphoprotein</keyword>
<dbReference type="InterPro" id="IPR055558">
    <property type="entry name" value="DUF7134"/>
</dbReference>
<keyword evidence="9" id="KW-0812">Transmembrane</keyword>
<dbReference type="Pfam" id="PF07730">
    <property type="entry name" value="HisKA_3"/>
    <property type="match status" value="1"/>
</dbReference>
<dbReference type="EMBL" id="BOMM01000008">
    <property type="protein sequence ID" value="GIE09284.1"/>
    <property type="molecule type" value="Genomic_DNA"/>
</dbReference>
<evidence type="ECO:0000259" key="12">
    <source>
        <dbReference type="Pfam" id="PF23539"/>
    </source>
</evidence>
<evidence type="ECO:0000256" key="9">
    <source>
        <dbReference type="SAM" id="Phobius"/>
    </source>
</evidence>
<dbReference type="Proteomes" id="UP000598174">
    <property type="component" value="Unassembled WGS sequence"/>
</dbReference>
<dbReference type="GO" id="GO:0016020">
    <property type="term" value="C:membrane"/>
    <property type="evidence" value="ECO:0007669"/>
    <property type="project" value="InterPro"/>
</dbReference>
<dbReference type="EC" id="2.7.13.3" evidence="2"/>
<comment type="caution">
    <text evidence="13">The sequence shown here is derived from an EMBL/GenBank/DDBJ whole genome shotgun (WGS) entry which is preliminary data.</text>
</comment>
<keyword evidence="9" id="KW-1133">Transmembrane helix</keyword>
<evidence type="ECO:0000256" key="5">
    <source>
        <dbReference type="ARBA" id="ARBA00022741"/>
    </source>
</evidence>
<evidence type="ECO:0000256" key="1">
    <source>
        <dbReference type="ARBA" id="ARBA00000085"/>
    </source>
</evidence>
<sequence>MTAAVPSPLLRGLSRGQLIALDAALAVGAALLGFLAAIEGPVPTHPGWHEPPSVSVLFGVLLGVPVALRRIRPVAAASGALVLTVAAAATGVVPDYAGLAPTVVVGLVLYTVGTELDRRRSVPIVVVGLVAVAVVFGWVARQPFEVLLVTWVLGACWAVGRTVRERRAYAARAARQATELALGEERLRIARDLHDIVAHSMSVIAVRATVADHVADANPQQMRESLQVIAATSREALAELRRALAALRTEAVVTPAPGLADLGGLIGAARTAGLAVDLDVRGDEVLPDGLELAVFRLVQEALTNVLKHAHATACRVQIDIGPDEVRVEVSDDGTAAPRASGIAGQGLVGMRERAALFGGELAAEPRAQGGWLVAATLRRAT</sequence>